<dbReference type="GO" id="GO:0004364">
    <property type="term" value="F:glutathione transferase activity"/>
    <property type="evidence" value="ECO:0007669"/>
    <property type="project" value="TreeGrafter"/>
</dbReference>
<dbReference type="PANTHER" id="PTHR43969:SF9">
    <property type="entry name" value="GLUTATHIONE S TRANSFERASE D10, ISOFORM A-RELATED"/>
    <property type="match status" value="1"/>
</dbReference>
<dbReference type="InterPro" id="IPR010987">
    <property type="entry name" value="Glutathione-S-Trfase_C-like"/>
</dbReference>
<dbReference type="EMBL" id="PGGO01000011">
    <property type="protein sequence ID" value="PSH68013.1"/>
    <property type="molecule type" value="Genomic_DNA"/>
</dbReference>
<dbReference type="InterPro" id="IPR036282">
    <property type="entry name" value="Glutathione-S-Trfase_C_sf"/>
</dbReference>
<dbReference type="PROSITE" id="PS50404">
    <property type="entry name" value="GST_NTER"/>
    <property type="match status" value="1"/>
</dbReference>
<evidence type="ECO:0000259" key="3">
    <source>
        <dbReference type="PROSITE" id="PS50405"/>
    </source>
</evidence>
<gene>
    <name evidence="4" type="ORF">CU102_15730</name>
</gene>
<dbReference type="SUPFAM" id="SSF47616">
    <property type="entry name" value="GST C-terminal domain-like"/>
    <property type="match status" value="1"/>
</dbReference>
<dbReference type="Gene3D" id="1.20.1050.10">
    <property type="match status" value="1"/>
</dbReference>
<comment type="caution">
    <text evidence="4">The sequence shown here is derived from an EMBL/GenBank/DDBJ whole genome shotgun (WGS) entry which is preliminary data.</text>
</comment>
<dbReference type="Pfam" id="PF13417">
    <property type="entry name" value="GST_N_3"/>
    <property type="match status" value="1"/>
</dbReference>
<feature type="domain" description="GST C-terminal" evidence="3">
    <location>
        <begin position="130"/>
        <end position="251"/>
    </location>
</feature>
<dbReference type="OrthoDB" id="9797500at2"/>
<sequence length="251" mass="28368">MGASRCRRHGDGRAGHGIQPVLGIRFWCAVARPVGSRSLRRLDPVEVKLYGTEESVYTRIVRLVLLAKKVEFALIEADPFEGGVLPEDYDLRHPFKRIPAFEMDGVRLYETDAIVHYVDAIIDPKLTPGDSLVAAHMRQIMRIVDNYAYAPLVWGIYVPVWWRDGLEPSDEAVGKARHVLGVIEGFLDSSPDACFNQQTLATFYLAIVLAAADSVTQGTALIDERLRLREWWNGFRMTPIMTKTRSKHTKF</sequence>
<dbReference type="AlphaFoldDB" id="A0A2P7BNH6"/>
<comment type="subunit">
    <text evidence="1">Homodimer.</text>
</comment>
<accession>A0A2P7BNH6</accession>
<dbReference type="Gene3D" id="3.40.30.10">
    <property type="entry name" value="Glutaredoxin"/>
    <property type="match status" value="1"/>
</dbReference>
<dbReference type="InterPro" id="IPR036249">
    <property type="entry name" value="Thioredoxin-like_sf"/>
</dbReference>
<dbReference type="InterPro" id="IPR004045">
    <property type="entry name" value="Glutathione_S-Trfase_N"/>
</dbReference>
<proteinExistence type="predicted"/>
<protein>
    <submittedName>
        <fullName evidence="4">Glutathione S-transferase family protein</fullName>
    </submittedName>
</protein>
<evidence type="ECO:0000259" key="2">
    <source>
        <dbReference type="PROSITE" id="PS50404"/>
    </source>
</evidence>
<dbReference type="GO" id="GO:0006749">
    <property type="term" value="P:glutathione metabolic process"/>
    <property type="evidence" value="ECO:0007669"/>
    <property type="project" value="TreeGrafter"/>
</dbReference>
<organism evidence="4 5">
    <name type="scientific">Phyllobacterium brassicacearum</name>
    <dbReference type="NCBI Taxonomy" id="314235"/>
    <lineage>
        <taxon>Bacteria</taxon>
        <taxon>Pseudomonadati</taxon>
        <taxon>Pseudomonadota</taxon>
        <taxon>Alphaproteobacteria</taxon>
        <taxon>Hyphomicrobiales</taxon>
        <taxon>Phyllobacteriaceae</taxon>
        <taxon>Phyllobacterium</taxon>
    </lineage>
</organism>
<dbReference type="CDD" id="cd00299">
    <property type="entry name" value="GST_C_family"/>
    <property type="match status" value="1"/>
</dbReference>
<dbReference type="PROSITE" id="PS50405">
    <property type="entry name" value="GST_CTER"/>
    <property type="match status" value="1"/>
</dbReference>
<reference evidence="5" key="1">
    <citation type="submission" date="2017-11" db="EMBL/GenBank/DDBJ databases">
        <authorList>
            <person name="Kuznetsova I."/>
            <person name="Sazanova A."/>
            <person name="Chirak E."/>
            <person name="Safronova V."/>
            <person name="Willems A."/>
        </authorList>
    </citation>
    <scope>NUCLEOTIDE SEQUENCE [LARGE SCALE GENOMIC DNA]</scope>
    <source>
        <strain evidence="5">STM 196</strain>
    </source>
</reference>
<dbReference type="Proteomes" id="UP000241444">
    <property type="component" value="Unassembled WGS sequence"/>
</dbReference>
<evidence type="ECO:0000313" key="4">
    <source>
        <dbReference type="EMBL" id="PSH68013.1"/>
    </source>
</evidence>
<feature type="domain" description="GST N-terminal" evidence="2">
    <location>
        <begin position="45"/>
        <end position="126"/>
    </location>
</feature>
<name>A0A2P7BNH6_9HYPH</name>
<evidence type="ECO:0000313" key="5">
    <source>
        <dbReference type="Proteomes" id="UP000241444"/>
    </source>
</evidence>
<dbReference type="PANTHER" id="PTHR43969">
    <property type="entry name" value="GLUTATHIONE S TRANSFERASE D10, ISOFORM A-RELATED"/>
    <property type="match status" value="1"/>
</dbReference>
<evidence type="ECO:0000256" key="1">
    <source>
        <dbReference type="ARBA" id="ARBA00011738"/>
    </source>
</evidence>
<keyword evidence="5" id="KW-1185">Reference proteome</keyword>
<keyword evidence="4" id="KW-0808">Transferase</keyword>
<dbReference type="SUPFAM" id="SSF52833">
    <property type="entry name" value="Thioredoxin-like"/>
    <property type="match status" value="1"/>
</dbReference>